<feature type="domain" description="B30.2/SPRY" evidence="5">
    <location>
        <begin position="59"/>
        <end position="269"/>
    </location>
</feature>
<keyword evidence="1" id="KW-0479">Metal-binding</keyword>
<reference evidence="6" key="2">
    <citation type="submission" date="2025-08" db="UniProtKB">
        <authorList>
            <consortium name="Ensembl"/>
        </authorList>
    </citation>
    <scope>IDENTIFICATION</scope>
</reference>
<evidence type="ECO:0000256" key="1">
    <source>
        <dbReference type="ARBA" id="ARBA00022723"/>
    </source>
</evidence>
<dbReference type="InterPro" id="IPR003877">
    <property type="entry name" value="SPRY_dom"/>
</dbReference>
<dbReference type="InterPro" id="IPR043136">
    <property type="entry name" value="B30.2/SPRY_sf"/>
</dbReference>
<dbReference type="SMART" id="SM00589">
    <property type="entry name" value="PRY"/>
    <property type="match status" value="1"/>
</dbReference>
<dbReference type="SUPFAM" id="SSF52047">
    <property type="entry name" value="RNI-like"/>
    <property type="match status" value="1"/>
</dbReference>
<reference evidence="6" key="3">
    <citation type="submission" date="2025-09" db="UniProtKB">
        <authorList>
            <consortium name="Ensembl"/>
        </authorList>
    </citation>
    <scope>IDENTIFICATION</scope>
</reference>
<keyword evidence="3" id="KW-0862">Zinc</keyword>
<dbReference type="PRINTS" id="PR01407">
    <property type="entry name" value="BUTYPHLNCDUF"/>
</dbReference>
<dbReference type="Gene3D" id="2.60.120.920">
    <property type="match status" value="1"/>
</dbReference>
<dbReference type="Pfam" id="PF00622">
    <property type="entry name" value="SPRY"/>
    <property type="match status" value="1"/>
</dbReference>
<evidence type="ECO:0000256" key="4">
    <source>
        <dbReference type="SAM" id="MobiDB-lite"/>
    </source>
</evidence>
<dbReference type="InterPro" id="IPR006574">
    <property type="entry name" value="PRY"/>
</dbReference>
<dbReference type="GO" id="GO:0008270">
    <property type="term" value="F:zinc ion binding"/>
    <property type="evidence" value="ECO:0007669"/>
    <property type="project" value="UniProtKB-KW"/>
</dbReference>
<evidence type="ECO:0000256" key="2">
    <source>
        <dbReference type="ARBA" id="ARBA00022771"/>
    </source>
</evidence>
<feature type="compositionally biased region" description="Low complexity" evidence="4">
    <location>
        <begin position="324"/>
        <end position="338"/>
    </location>
</feature>
<feature type="compositionally biased region" description="Basic and acidic residues" evidence="4">
    <location>
        <begin position="340"/>
        <end position="354"/>
    </location>
</feature>
<dbReference type="GeneTree" id="ENSGT01150000286911"/>
<accession>A0A4W5QEM1</accession>
<evidence type="ECO:0000259" key="5">
    <source>
        <dbReference type="PROSITE" id="PS50188"/>
    </source>
</evidence>
<dbReference type="InterPro" id="IPR051051">
    <property type="entry name" value="E3_ubiq-ligase_TRIM/RNF"/>
</dbReference>
<evidence type="ECO:0000313" key="6">
    <source>
        <dbReference type="Ensembl" id="ENSHHUP00000072503.1"/>
    </source>
</evidence>
<feature type="region of interest" description="Disordered" evidence="4">
    <location>
        <begin position="313"/>
        <end position="366"/>
    </location>
</feature>
<dbReference type="InterPro" id="IPR001870">
    <property type="entry name" value="B30.2/SPRY"/>
</dbReference>
<dbReference type="InterPro" id="IPR003879">
    <property type="entry name" value="Butyrophylin_SPRY"/>
</dbReference>
<reference evidence="7" key="1">
    <citation type="submission" date="2018-06" db="EMBL/GenBank/DDBJ databases">
        <title>Genome assembly of Danube salmon.</title>
        <authorList>
            <person name="Macqueen D.J."/>
            <person name="Gundappa M.K."/>
        </authorList>
    </citation>
    <scope>NUCLEOTIDE SEQUENCE [LARGE SCALE GENOMIC DNA]</scope>
</reference>
<dbReference type="Gene3D" id="3.80.10.10">
    <property type="entry name" value="Ribonuclease Inhibitor"/>
    <property type="match status" value="1"/>
</dbReference>
<dbReference type="PANTHER" id="PTHR25465">
    <property type="entry name" value="B-BOX DOMAIN CONTAINING"/>
    <property type="match status" value="1"/>
</dbReference>
<evidence type="ECO:0000313" key="7">
    <source>
        <dbReference type="Proteomes" id="UP000314982"/>
    </source>
</evidence>
<dbReference type="Proteomes" id="UP000314982">
    <property type="component" value="Unassembled WGS sequence"/>
</dbReference>
<dbReference type="InterPro" id="IPR032675">
    <property type="entry name" value="LRR_dom_sf"/>
</dbReference>
<dbReference type="Pfam" id="PF13765">
    <property type="entry name" value="PRY"/>
    <property type="match status" value="1"/>
</dbReference>
<dbReference type="PANTHER" id="PTHR25465:SF14">
    <property type="entry name" value="E3 UBIQUITIN-PROTEIN LIGASE TRIM65"/>
    <property type="match status" value="1"/>
</dbReference>
<dbReference type="SMART" id="SM00449">
    <property type="entry name" value="SPRY"/>
    <property type="match status" value="1"/>
</dbReference>
<dbReference type="SUPFAM" id="SSF49899">
    <property type="entry name" value="Concanavalin A-like lectins/glucanases"/>
    <property type="match status" value="1"/>
</dbReference>
<dbReference type="InterPro" id="IPR013320">
    <property type="entry name" value="ConA-like_dom_sf"/>
</dbReference>
<dbReference type="Ensembl" id="ENSHHUT00000074903.1">
    <property type="protein sequence ID" value="ENSHHUP00000072503.1"/>
    <property type="gene ID" value="ENSHHUG00000042563.1"/>
</dbReference>
<dbReference type="CDD" id="cd16040">
    <property type="entry name" value="SPRY_PRY_SNTX"/>
    <property type="match status" value="1"/>
</dbReference>
<protein>
    <recommendedName>
        <fullName evidence="5">B30.2/SPRY domain-containing protein</fullName>
    </recommendedName>
</protein>
<dbReference type="AlphaFoldDB" id="A0A4W5QEM1"/>
<name>A0A4W5QEM1_9TELE</name>
<dbReference type="GO" id="GO:0005737">
    <property type="term" value="C:cytoplasm"/>
    <property type="evidence" value="ECO:0007669"/>
    <property type="project" value="UniProtKB-ARBA"/>
</dbReference>
<organism evidence="6 7">
    <name type="scientific">Hucho hucho</name>
    <name type="common">huchen</name>
    <dbReference type="NCBI Taxonomy" id="62062"/>
    <lineage>
        <taxon>Eukaryota</taxon>
        <taxon>Metazoa</taxon>
        <taxon>Chordata</taxon>
        <taxon>Craniata</taxon>
        <taxon>Vertebrata</taxon>
        <taxon>Euteleostomi</taxon>
        <taxon>Actinopterygii</taxon>
        <taxon>Neopterygii</taxon>
        <taxon>Teleostei</taxon>
        <taxon>Protacanthopterygii</taxon>
        <taxon>Salmoniformes</taxon>
        <taxon>Salmonidae</taxon>
        <taxon>Salmoninae</taxon>
        <taxon>Hucho</taxon>
    </lineage>
</organism>
<evidence type="ECO:0000256" key="3">
    <source>
        <dbReference type="ARBA" id="ARBA00022833"/>
    </source>
</evidence>
<proteinExistence type="predicted"/>
<sequence length="389" mass="44249">MSFCRVTELGCASLASALKSNPCHLRELDLSFNHPGDSGVKLLSARLEDPHCRLEKLNVEHNEDIWEKPQLIKKYACDLTLDPNTAHRNLSLSEGNRRVERVKQEQPYPDHPERFDLVPQVLCREGLTGRCYWEVEWSGRADIGVTYKGIIRKGAGSFCHFGYNNKSWHLACRGNDYIALHNSEYTTIPAPYLINPPQPQRDLSSSPPRPRVGVFLDWPTGTLSFYKVYSGRMTHLYTFQTIFTEPLYPTFGLQHPHTSVSLGFASNPVSSEATRCPDEILIMEEICRREEEGKDYDDEVEYNREAYSLLLEHNDPTLPKQKGSSIPLPRSRSWPLSSEGTKEEESEDGVRGHLSDSLPDAMENSSITEIRRVNQSLFTTDPPMVRPLL</sequence>
<dbReference type="PROSITE" id="PS50188">
    <property type="entry name" value="B302_SPRY"/>
    <property type="match status" value="1"/>
</dbReference>
<keyword evidence="7" id="KW-1185">Reference proteome</keyword>
<keyword evidence="2" id="KW-0863">Zinc-finger</keyword>